<keyword evidence="8" id="KW-1015">Disulfide bond</keyword>
<dbReference type="Proteomes" id="UP000298030">
    <property type="component" value="Unassembled WGS sequence"/>
</dbReference>
<dbReference type="PROSITE" id="PS50941">
    <property type="entry name" value="CHIT_BIND_I_2"/>
    <property type="match status" value="1"/>
</dbReference>
<dbReference type="Gene3D" id="3.10.50.10">
    <property type="match status" value="1"/>
</dbReference>
<dbReference type="InterPro" id="IPR018371">
    <property type="entry name" value="Chitin-binding_1_CS"/>
</dbReference>
<dbReference type="Gene3D" id="3.10.350.10">
    <property type="entry name" value="LysM domain"/>
    <property type="match status" value="2"/>
</dbReference>
<dbReference type="InterPro" id="IPR029070">
    <property type="entry name" value="Chitinase_insertion_sf"/>
</dbReference>
<dbReference type="SUPFAM" id="SSF51445">
    <property type="entry name" value="(Trans)glycosidases"/>
    <property type="match status" value="1"/>
</dbReference>
<dbReference type="InterPro" id="IPR036861">
    <property type="entry name" value="Endochitinase-like_sf"/>
</dbReference>
<feature type="domain" description="GH18" evidence="14">
    <location>
        <begin position="205"/>
        <end position="554"/>
    </location>
</feature>
<dbReference type="PROSITE" id="PS51910">
    <property type="entry name" value="GH18_2"/>
    <property type="match status" value="1"/>
</dbReference>
<keyword evidence="7" id="KW-0624">Polysaccharide degradation</keyword>
<dbReference type="OrthoDB" id="73875at2759"/>
<feature type="domain" description="LysM" evidence="13">
    <location>
        <begin position="24"/>
        <end position="69"/>
    </location>
</feature>
<keyword evidence="4" id="KW-0146">Chitin degradation</keyword>
<dbReference type="SUPFAM" id="SSF57016">
    <property type="entry name" value="Plant lectins/antimicrobial peptides"/>
    <property type="match status" value="1"/>
</dbReference>
<dbReference type="InterPro" id="IPR001223">
    <property type="entry name" value="Glyco_hydro18_cat"/>
</dbReference>
<dbReference type="SMART" id="SM00636">
    <property type="entry name" value="Glyco_18"/>
    <property type="match status" value="1"/>
</dbReference>
<dbReference type="Pfam" id="PF00704">
    <property type="entry name" value="Glyco_hydro_18"/>
    <property type="match status" value="1"/>
</dbReference>
<dbReference type="SUPFAM" id="SSF54556">
    <property type="entry name" value="Chitinase insertion domain"/>
    <property type="match status" value="1"/>
</dbReference>
<evidence type="ECO:0000256" key="3">
    <source>
        <dbReference type="ARBA" id="ARBA00022801"/>
    </source>
</evidence>
<keyword evidence="3 9" id="KW-0378">Hydrolase</keyword>
<dbReference type="InterPro" id="IPR018392">
    <property type="entry name" value="LysM"/>
</dbReference>
<dbReference type="PROSITE" id="PS01095">
    <property type="entry name" value="GH18_1"/>
    <property type="match status" value="1"/>
</dbReference>
<feature type="disulfide bond" evidence="8">
    <location>
        <begin position="187"/>
        <end position="191"/>
    </location>
</feature>
<dbReference type="GO" id="GO:0008061">
    <property type="term" value="F:chitin binding"/>
    <property type="evidence" value="ECO:0007669"/>
    <property type="project" value="UniProtKB-UniRule"/>
</dbReference>
<dbReference type="PANTHER" id="PTHR47700">
    <property type="entry name" value="V CHITINASE, PUTATIVE (AFU_ORTHOLOGUE AFUA_6G13720)-RELATED"/>
    <property type="match status" value="1"/>
</dbReference>
<protein>
    <submittedName>
        <fullName evidence="15">Glycoside hydrolase</fullName>
    </submittedName>
</protein>
<reference evidence="15 16" key="1">
    <citation type="journal article" date="2019" name="Nat. Ecol. Evol.">
        <title>Megaphylogeny resolves global patterns of mushroom evolution.</title>
        <authorList>
            <person name="Varga T."/>
            <person name="Krizsan K."/>
            <person name="Foldi C."/>
            <person name="Dima B."/>
            <person name="Sanchez-Garcia M."/>
            <person name="Sanchez-Ramirez S."/>
            <person name="Szollosi G.J."/>
            <person name="Szarkandi J.G."/>
            <person name="Papp V."/>
            <person name="Albert L."/>
            <person name="Andreopoulos W."/>
            <person name="Angelini C."/>
            <person name="Antonin V."/>
            <person name="Barry K.W."/>
            <person name="Bougher N.L."/>
            <person name="Buchanan P."/>
            <person name="Buyck B."/>
            <person name="Bense V."/>
            <person name="Catcheside P."/>
            <person name="Chovatia M."/>
            <person name="Cooper J."/>
            <person name="Damon W."/>
            <person name="Desjardin D."/>
            <person name="Finy P."/>
            <person name="Geml J."/>
            <person name="Haridas S."/>
            <person name="Hughes K."/>
            <person name="Justo A."/>
            <person name="Karasinski D."/>
            <person name="Kautmanova I."/>
            <person name="Kiss B."/>
            <person name="Kocsube S."/>
            <person name="Kotiranta H."/>
            <person name="LaButti K.M."/>
            <person name="Lechner B.E."/>
            <person name="Liimatainen K."/>
            <person name="Lipzen A."/>
            <person name="Lukacs Z."/>
            <person name="Mihaltcheva S."/>
            <person name="Morgado L.N."/>
            <person name="Niskanen T."/>
            <person name="Noordeloos M.E."/>
            <person name="Ohm R.A."/>
            <person name="Ortiz-Santana B."/>
            <person name="Ovrebo C."/>
            <person name="Racz N."/>
            <person name="Riley R."/>
            <person name="Savchenko A."/>
            <person name="Shiryaev A."/>
            <person name="Soop K."/>
            <person name="Spirin V."/>
            <person name="Szebenyi C."/>
            <person name="Tomsovsky M."/>
            <person name="Tulloss R.E."/>
            <person name="Uehling J."/>
            <person name="Grigoriev I.V."/>
            <person name="Vagvolgyi C."/>
            <person name="Papp T."/>
            <person name="Martin F.M."/>
            <person name="Miettinen O."/>
            <person name="Hibbett D.S."/>
            <person name="Nagy L.G."/>
        </authorList>
    </citation>
    <scope>NUCLEOTIDE SEQUENCE [LARGE SCALE GENOMIC DNA]</scope>
    <source>
        <strain evidence="15 16">FP101781</strain>
    </source>
</reference>
<dbReference type="GO" id="GO:0000272">
    <property type="term" value="P:polysaccharide catabolic process"/>
    <property type="evidence" value="ECO:0007669"/>
    <property type="project" value="UniProtKB-KW"/>
</dbReference>
<dbReference type="SMART" id="SM00270">
    <property type="entry name" value="ChtBD1"/>
    <property type="match status" value="1"/>
</dbReference>
<feature type="chain" id="PRO_5021201345" evidence="11">
    <location>
        <begin position="21"/>
        <end position="558"/>
    </location>
</feature>
<evidence type="ECO:0000256" key="6">
    <source>
        <dbReference type="ARBA" id="ARBA00023295"/>
    </source>
</evidence>
<evidence type="ECO:0000256" key="5">
    <source>
        <dbReference type="ARBA" id="ARBA00023277"/>
    </source>
</evidence>
<evidence type="ECO:0000313" key="15">
    <source>
        <dbReference type="EMBL" id="TEB21663.1"/>
    </source>
</evidence>
<evidence type="ECO:0000259" key="14">
    <source>
        <dbReference type="PROSITE" id="PS51910"/>
    </source>
</evidence>
<evidence type="ECO:0000259" key="12">
    <source>
        <dbReference type="PROSITE" id="PS50941"/>
    </source>
</evidence>
<evidence type="ECO:0000256" key="4">
    <source>
        <dbReference type="ARBA" id="ARBA00023024"/>
    </source>
</evidence>
<keyword evidence="11" id="KW-0732">Signal</keyword>
<dbReference type="Pfam" id="PF01476">
    <property type="entry name" value="LysM"/>
    <property type="match status" value="2"/>
</dbReference>
<dbReference type="InterPro" id="IPR017853">
    <property type="entry name" value="GH"/>
</dbReference>
<evidence type="ECO:0000259" key="13">
    <source>
        <dbReference type="PROSITE" id="PS51782"/>
    </source>
</evidence>
<keyword evidence="5" id="KW-0119">Carbohydrate metabolism</keyword>
<evidence type="ECO:0000256" key="11">
    <source>
        <dbReference type="SAM" id="SignalP"/>
    </source>
</evidence>
<dbReference type="PANTHER" id="PTHR47700:SF2">
    <property type="entry name" value="CHITINASE"/>
    <property type="match status" value="1"/>
</dbReference>
<dbReference type="SUPFAM" id="SSF54106">
    <property type="entry name" value="LysM domain"/>
    <property type="match status" value="2"/>
</dbReference>
<dbReference type="Gene3D" id="3.20.20.80">
    <property type="entry name" value="Glycosidases"/>
    <property type="match status" value="1"/>
</dbReference>
<dbReference type="AlphaFoldDB" id="A0A4Y7SII8"/>
<feature type="signal peptide" evidence="11">
    <location>
        <begin position="1"/>
        <end position="20"/>
    </location>
</feature>
<comment type="similarity">
    <text evidence="10">Belongs to the glycosyl hydrolase 18 family.</text>
</comment>
<dbReference type="InterPro" id="IPR011583">
    <property type="entry name" value="Chitinase_II/V-like_cat"/>
</dbReference>
<dbReference type="InterPro" id="IPR001002">
    <property type="entry name" value="Chitin-bd_1"/>
</dbReference>
<accession>A0A4Y7SII8</accession>
<sequence length="558" mass="60127">MPLKAVAAVGLLLFSSVAWAADCKIATVGSPFSTCWDIANAAGINVDTLQTYNPNLNCNILTPGQKLCVSTGTFPVPKPNPDGTCATHTVVAGDTCLAIANVYGITTANIETWSKPIWRFQGCSLLQIGAKVCISTGLPPPIPVNPSAQCGPETPGNKTCPLNVCCSAWGFCGQTSEFCEAAGGFPCNSNCGTPTLARCSGSQQMRKIGYFAGWAARRPENCGRVTPADLDLTGYTGVIFAFATIDNHYNVTLDSRDASVLEDLVALKDRWRPLQVTIAVGGWAFSMDDPTKTVFTQMISTSASRTTFINSVKDFMSTYRLDGVDIDLEYPAASERAAPAEDTPNLTALMRELRAALGSQVVSIATPAAYWFLRGFEIDKIASSATYVNVMTYDYHGPWDLKLQGEDGTAKAHTSVEDIMDTIRLYTRAEVPFSKLNLGLAWYGRTYAVGNCKGTGCVMTGGGKPGMCTGESGIKSQEEINKEVADNKITRNYDTTTRTYWYNYNGDFITYDDTDSWAHKTQVAKDHCFNGTFVWSLDQGNTSTSALASSLSLPVKMG</sequence>
<dbReference type="STRING" id="71717.A0A4Y7SII8"/>
<evidence type="ECO:0000256" key="10">
    <source>
        <dbReference type="RuleBase" id="RU004453"/>
    </source>
</evidence>
<dbReference type="InterPro" id="IPR036779">
    <property type="entry name" value="LysM_dom_sf"/>
</dbReference>
<feature type="domain" description="Chitin-binding type-1" evidence="12">
    <location>
        <begin position="147"/>
        <end position="193"/>
    </location>
</feature>
<dbReference type="GO" id="GO:0006032">
    <property type="term" value="P:chitin catabolic process"/>
    <property type="evidence" value="ECO:0007669"/>
    <property type="project" value="UniProtKB-KW"/>
</dbReference>
<feature type="disulfide bond" evidence="8">
    <location>
        <begin position="160"/>
        <end position="172"/>
    </location>
</feature>
<proteinExistence type="inferred from homology"/>
<dbReference type="PROSITE" id="PS51782">
    <property type="entry name" value="LYSM"/>
    <property type="match status" value="2"/>
</dbReference>
<evidence type="ECO:0000256" key="1">
    <source>
        <dbReference type="ARBA" id="ARBA00000822"/>
    </source>
</evidence>
<evidence type="ECO:0000256" key="2">
    <source>
        <dbReference type="ARBA" id="ARBA00022669"/>
    </source>
</evidence>
<dbReference type="InterPro" id="IPR001579">
    <property type="entry name" value="Glyco_hydro_18_chit_AS"/>
</dbReference>
<keyword evidence="2 8" id="KW-0147">Chitin-binding</keyword>
<dbReference type="PROSITE" id="PS00026">
    <property type="entry name" value="CHIT_BIND_I_1"/>
    <property type="match status" value="1"/>
</dbReference>
<dbReference type="CDD" id="cd00118">
    <property type="entry name" value="LysM"/>
    <property type="match status" value="2"/>
</dbReference>
<dbReference type="GO" id="GO:0008843">
    <property type="term" value="F:endochitinase activity"/>
    <property type="evidence" value="ECO:0007669"/>
    <property type="project" value="UniProtKB-EC"/>
</dbReference>
<keyword evidence="6 9" id="KW-0326">Glycosidase</keyword>
<keyword evidence="16" id="KW-1185">Reference proteome</keyword>
<comment type="catalytic activity">
    <reaction evidence="1">
        <text>Random endo-hydrolysis of N-acetyl-beta-D-glucosaminide (1-&gt;4)-beta-linkages in chitin and chitodextrins.</text>
        <dbReference type="EC" id="3.2.1.14"/>
    </reaction>
</comment>
<dbReference type="InterPro" id="IPR053214">
    <property type="entry name" value="LysM12-like"/>
</dbReference>
<comment type="caution">
    <text evidence="8">Lacks conserved residue(s) required for the propagation of feature annotation.</text>
</comment>
<gene>
    <name evidence="15" type="ORF">FA13DRAFT_1741710</name>
</gene>
<feature type="disulfide bond" evidence="8">
    <location>
        <begin position="165"/>
        <end position="179"/>
    </location>
</feature>
<evidence type="ECO:0000313" key="16">
    <source>
        <dbReference type="Proteomes" id="UP000298030"/>
    </source>
</evidence>
<feature type="domain" description="LysM" evidence="13">
    <location>
        <begin position="86"/>
        <end position="134"/>
    </location>
</feature>
<evidence type="ECO:0000256" key="7">
    <source>
        <dbReference type="ARBA" id="ARBA00023326"/>
    </source>
</evidence>
<organism evidence="15 16">
    <name type="scientific">Coprinellus micaceus</name>
    <name type="common">Glistening ink-cap mushroom</name>
    <name type="synonym">Coprinus micaceus</name>
    <dbReference type="NCBI Taxonomy" id="71717"/>
    <lineage>
        <taxon>Eukaryota</taxon>
        <taxon>Fungi</taxon>
        <taxon>Dikarya</taxon>
        <taxon>Basidiomycota</taxon>
        <taxon>Agaricomycotina</taxon>
        <taxon>Agaricomycetes</taxon>
        <taxon>Agaricomycetidae</taxon>
        <taxon>Agaricales</taxon>
        <taxon>Agaricineae</taxon>
        <taxon>Psathyrellaceae</taxon>
        <taxon>Coprinellus</taxon>
    </lineage>
</organism>
<dbReference type="Gene3D" id="3.30.60.10">
    <property type="entry name" value="Endochitinase-like"/>
    <property type="match status" value="1"/>
</dbReference>
<dbReference type="SMART" id="SM00257">
    <property type="entry name" value="LysM"/>
    <property type="match status" value="2"/>
</dbReference>
<evidence type="ECO:0000256" key="8">
    <source>
        <dbReference type="PROSITE-ProRule" id="PRU00261"/>
    </source>
</evidence>
<dbReference type="EMBL" id="QPFP01000105">
    <property type="protein sequence ID" value="TEB21663.1"/>
    <property type="molecule type" value="Genomic_DNA"/>
</dbReference>
<dbReference type="CDD" id="cd06921">
    <property type="entry name" value="ChtBD1_GH19_hevein"/>
    <property type="match status" value="1"/>
</dbReference>
<dbReference type="Pfam" id="PF00187">
    <property type="entry name" value="Chitin_bind_1"/>
    <property type="match status" value="1"/>
</dbReference>
<comment type="caution">
    <text evidence="15">The sequence shown here is derived from an EMBL/GenBank/DDBJ whole genome shotgun (WGS) entry which is preliminary data.</text>
</comment>
<name>A0A4Y7SII8_COPMI</name>
<evidence type="ECO:0000256" key="9">
    <source>
        <dbReference type="RuleBase" id="RU000489"/>
    </source>
</evidence>